<comment type="caution">
    <text evidence="1">The sequence shown here is derived from an EMBL/GenBank/DDBJ whole genome shotgun (WGS) entry which is preliminary data.</text>
</comment>
<dbReference type="Gene3D" id="3.80.10.10">
    <property type="entry name" value="Ribonuclease Inhibitor"/>
    <property type="match status" value="1"/>
</dbReference>
<sequence>LSIPTEILSEIFIQCLPLYPACPPLKGPSSPTCLTQICRRWRETALATPELWRAIPLRPIRREERIVPLWLQRSGMQPLSIQMQSADFEGTWLSDLTLGALFQCQSRWEHVKLALADSALGGIECPMPLLRSLSLRMYKSTHTERPMSNVVDFPRLDTLAVDRLIHVGDWLPWSQLTRLTLQRVEPFEYLSHLQTAINLV</sequence>
<dbReference type="InterPro" id="IPR032675">
    <property type="entry name" value="LRR_dom_sf"/>
</dbReference>
<evidence type="ECO:0000313" key="2">
    <source>
        <dbReference type="Proteomes" id="UP001221142"/>
    </source>
</evidence>
<dbReference type="AlphaFoldDB" id="A0AAD7CKZ4"/>
<evidence type="ECO:0008006" key="3">
    <source>
        <dbReference type="Google" id="ProtNLM"/>
    </source>
</evidence>
<accession>A0AAD7CKZ4</accession>
<organism evidence="1 2">
    <name type="scientific">Roridomyces roridus</name>
    <dbReference type="NCBI Taxonomy" id="1738132"/>
    <lineage>
        <taxon>Eukaryota</taxon>
        <taxon>Fungi</taxon>
        <taxon>Dikarya</taxon>
        <taxon>Basidiomycota</taxon>
        <taxon>Agaricomycotina</taxon>
        <taxon>Agaricomycetes</taxon>
        <taxon>Agaricomycetidae</taxon>
        <taxon>Agaricales</taxon>
        <taxon>Marasmiineae</taxon>
        <taxon>Mycenaceae</taxon>
        <taxon>Roridomyces</taxon>
    </lineage>
</organism>
<feature type="non-terminal residue" evidence="1">
    <location>
        <position position="200"/>
    </location>
</feature>
<protein>
    <recommendedName>
        <fullName evidence="3">F-box domain-containing protein</fullName>
    </recommendedName>
</protein>
<keyword evidence="2" id="KW-1185">Reference proteome</keyword>
<name>A0AAD7CKZ4_9AGAR</name>
<proteinExistence type="predicted"/>
<feature type="non-terminal residue" evidence="1">
    <location>
        <position position="1"/>
    </location>
</feature>
<dbReference type="Proteomes" id="UP001221142">
    <property type="component" value="Unassembled WGS sequence"/>
</dbReference>
<reference evidence="1" key="1">
    <citation type="submission" date="2023-03" db="EMBL/GenBank/DDBJ databases">
        <title>Massive genome expansion in bonnet fungi (Mycena s.s.) driven by repeated elements and novel gene families across ecological guilds.</title>
        <authorList>
            <consortium name="Lawrence Berkeley National Laboratory"/>
            <person name="Harder C.B."/>
            <person name="Miyauchi S."/>
            <person name="Viragh M."/>
            <person name="Kuo A."/>
            <person name="Thoen E."/>
            <person name="Andreopoulos B."/>
            <person name="Lu D."/>
            <person name="Skrede I."/>
            <person name="Drula E."/>
            <person name="Henrissat B."/>
            <person name="Morin E."/>
            <person name="Kohler A."/>
            <person name="Barry K."/>
            <person name="LaButti K."/>
            <person name="Morin E."/>
            <person name="Salamov A."/>
            <person name="Lipzen A."/>
            <person name="Mereny Z."/>
            <person name="Hegedus B."/>
            <person name="Baldrian P."/>
            <person name="Stursova M."/>
            <person name="Weitz H."/>
            <person name="Taylor A."/>
            <person name="Grigoriev I.V."/>
            <person name="Nagy L.G."/>
            <person name="Martin F."/>
            <person name="Kauserud H."/>
        </authorList>
    </citation>
    <scope>NUCLEOTIDE SEQUENCE</scope>
    <source>
        <strain evidence="1">9284</strain>
    </source>
</reference>
<evidence type="ECO:0000313" key="1">
    <source>
        <dbReference type="EMBL" id="KAJ7651361.1"/>
    </source>
</evidence>
<gene>
    <name evidence="1" type="ORF">FB45DRAFT_703184</name>
</gene>
<dbReference type="EMBL" id="JARKIF010000001">
    <property type="protein sequence ID" value="KAJ7651361.1"/>
    <property type="molecule type" value="Genomic_DNA"/>
</dbReference>